<keyword evidence="2" id="KW-0201">Cytochrome c-type biogenesis</keyword>
<reference evidence="6 7" key="1">
    <citation type="submission" date="2016-11" db="EMBL/GenBank/DDBJ databases">
        <title>Study of marine rhodopsin-containing bacteria.</title>
        <authorList>
            <person name="Yoshizawa S."/>
            <person name="Kumagai Y."/>
            <person name="Kogure K."/>
        </authorList>
    </citation>
    <scope>NUCLEOTIDE SEQUENCE [LARGE SCALE GENOMIC DNA]</scope>
    <source>
        <strain evidence="6 7">SAORIC-28</strain>
    </source>
</reference>
<dbReference type="OrthoDB" id="9761451at2"/>
<dbReference type="AlphaFoldDB" id="A0A271J5R5"/>
<feature type="transmembrane region" description="Helical" evidence="3">
    <location>
        <begin position="6"/>
        <end position="26"/>
    </location>
</feature>
<keyword evidence="3" id="KW-0472">Membrane</keyword>
<evidence type="ECO:0000256" key="3">
    <source>
        <dbReference type="SAM" id="Phobius"/>
    </source>
</evidence>
<evidence type="ECO:0000313" key="6">
    <source>
        <dbReference type="EMBL" id="PAP78876.1"/>
    </source>
</evidence>
<dbReference type="GO" id="GO:0020037">
    <property type="term" value="F:heme binding"/>
    <property type="evidence" value="ECO:0007669"/>
    <property type="project" value="InterPro"/>
</dbReference>
<evidence type="ECO:0000259" key="5">
    <source>
        <dbReference type="Pfam" id="PF16327"/>
    </source>
</evidence>
<feature type="transmembrane region" description="Helical" evidence="3">
    <location>
        <begin position="137"/>
        <end position="157"/>
    </location>
</feature>
<dbReference type="Pfam" id="PF16327">
    <property type="entry name" value="CcmF_C"/>
    <property type="match status" value="1"/>
</dbReference>
<feature type="transmembrane region" description="Helical" evidence="3">
    <location>
        <begin position="554"/>
        <end position="576"/>
    </location>
</feature>
<evidence type="ECO:0000256" key="2">
    <source>
        <dbReference type="ARBA" id="ARBA00022748"/>
    </source>
</evidence>
<feature type="transmembrane region" description="Helical" evidence="3">
    <location>
        <begin position="344"/>
        <end position="365"/>
    </location>
</feature>
<dbReference type="PANTHER" id="PTHR43653:SF1">
    <property type="entry name" value="CYTOCHROME C-TYPE BIOGENESIS PROTEIN CCMF"/>
    <property type="match status" value="1"/>
</dbReference>
<dbReference type="RefSeq" id="WP_095512470.1">
    <property type="nucleotide sequence ID" value="NZ_MQWD01000001.1"/>
</dbReference>
<protein>
    <recommendedName>
        <fullName evidence="8">Cytochrome C assembly protein</fullName>
    </recommendedName>
</protein>
<evidence type="ECO:0000259" key="4">
    <source>
        <dbReference type="Pfam" id="PF01578"/>
    </source>
</evidence>
<feature type="transmembrane region" description="Helical" evidence="3">
    <location>
        <begin position="810"/>
        <end position="829"/>
    </location>
</feature>
<dbReference type="GO" id="GO:0016020">
    <property type="term" value="C:membrane"/>
    <property type="evidence" value="ECO:0007669"/>
    <property type="project" value="InterPro"/>
</dbReference>
<sequence>MIGTVGHLSLVVAFVGSLAAVVAYALASRADGARSDEWARVGRWSWAAVAGGTGLASAMLWTALFGHRFEYAYVYQQTSTAMPFRYQLSAFWAGQEGSFLLWILMTTVVAGLLVRWSVRTDGGPVANENRRVFSAPVLAVVSLCQAFLLSMVVGLRLGPLPVGASPFVTLAEKFPDAPMFATDPGFVPADGQGLNDLLQNPWMTIHPPTLFVGFTLLMVPFAFAVAGLYRRRYTQWVKPALPWALVGSGILGIGIMMGGWWAYETLSFGGWWAWDPVENSSLVPWLFAVAALHAMVVQKKTAAGHKAALWLSVLAFQLVIYSTFLTRSGILGDVSVHSFVDLGLYNQLLLWISTVGLLGFGFLAWRWRDLPEPTSPPAILSRESLVFTGALLLAVTGGVIALGTSAPIFGKLFRDNPAAVPVAFYNTWTLPLAVGIAFLAGMGQLMWWRKMTVEDANRVLFRPVVATVVSTAAVVLLTPFVQETVAPGPGLGVEAPAGAVAPAEAGLLPAAVGTFFQTHGTSLLLLLLLFASFFMLWGNLSVMWRVGRGNLKMVGGSLSHVGFGLMLLGIFASSVFNDPISDGNGTDVQGSRENVVVPLGRTVAADGYRFTYAGQEVNDEGRPVYVMDVVDRRGTQFQTRNVVYKDGRDQWIQHPHVREGVARDLYVAVFPSAMSETPTEGQAEVTLARGDSVKLATPAHDPAFTVTFEDYELDVDLDAVGLQRDSVDLAVAARLTVVNETTGETRVLRPVYVITTDRRQQYVQNRATDWGLGAAFAGMVVDEGAINLVFDGATVAQEEWVVVQAYEKPFISLLWLGTGILGIGFAISFRRRLGEARR</sequence>
<proteinExistence type="inferred from homology"/>
<dbReference type="PRINTS" id="PR01410">
    <property type="entry name" value="CCBIOGENESIS"/>
</dbReference>
<dbReference type="Pfam" id="PF01578">
    <property type="entry name" value="Cytochrom_C_asm"/>
    <property type="match status" value="1"/>
</dbReference>
<feature type="transmembrane region" description="Helical" evidence="3">
    <location>
        <begin position="307"/>
        <end position="324"/>
    </location>
</feature>
<feature type="transmembrane region" description="Helical" evidence="3">
    <location>
        <begin position="46"/>
        <end position="65"/>
    </location>
</feature>
<keyword evidence="3" id="KW-0812">Transmembrane</keyword>
<feature type="transmembrane region" description="Helical" evidence="3">
    <location>
        <begin position="99"/>
        <end position="116"/>
    </location>
</feature>
<comment type="caution">
    <text evidence="6">The sequence shown here is derived from an EMBL/GenBank/DDBJ whole genome shotgun (WGS) entry which is preliminary data.</text>
</comment>
<evidence type="ECO:0000256" key="1">
    <source>
        <dbReference type="ARBA" id="ARBA00009186"/>
    </source>
</evidence>
<feature type="transmembrane region" description="Helical" evidence="3">
    <location>
        <begin position="428"/>
        <end position="448"/>
    </location>
</feature>
<dbReference type="Proteomes" id="UP000216339">
    <property type="component" value="Unassembled WGS sequence"/>
</dbReference>
<gene>
    <name evidence="6" type="ORF">BSZ37_19745</name>
</gene>
<comment type="similarity">
    <text evidence="1">Belongs to the CcmF/CycK/Ccl1/NrfE/CcsA family.</text>
</comment>
<dbReference type="EMBL" id="MQWD01000001">
    <property type="protein sequence ID" value="PAP78876.1"/>
    <property type="molecule type" value="Genomic_DNA"/>
</dbReference>
<evidence type="ECO:0000313" key="7">
    <source>
        <dbReference type="Proteomes" id="UP000216339"/>
    </source>
</evidence>
<feature type="transmembrane region" description="Helical" evidence="3">
    <location>
        <begin position="523"/>
        <end position="542"/>
    </location>
</feature>
<feature type="transmembrane region" description="Helical" evidence="3">
    <location>
        <begin position="460"/>
        <end position="481"/>
    </location>
</feature>
<dbReference type="InterPro" id="IPR003567">
    <property type="entry name" value="Cyt_c_biogenesis"/>
</dbReference>
<feature type="domain" description="Cytochrome c assembly protein" evidence="4">
    <location>
        <begin position="128"/>
        <end position="328"/>
    </location>
</feature>
<feature type="transmembrane region" description="Helical" evidence="3">
    <location>
        <begin position="282"/>
        <end position="298"/>
    </location>
</feature>
<dbReference type="GO" id="GO:0015232">
    <property type="term" value="F:heme transmembrane transporter activity"/>
    <property type="evidence" value="ECO:0007669"/>
    <property type="project" value="InterPro"/>
</dbReference>
<dbReference type="InterPro" id="IPR002541">
    <property type="entry name" value="Cyt_c_assembly"/>
</dbReference>
<feature type="transmembrane region" description="Helical" evidence="3">
    <location>
        <begin position="241"/>
        <end position="262"/>
    </location>
</feature>
<evidence type="ECO:0008006" key="8">
    <source>
        <dbReference type="Google" id="ProtNLM"/>
    </source>
</evidence>
<dbReference type="GO" id="GO:0017004">
    <property type="term" value="P:cytochrome complex assembly"/>
    <property type="evidence" value="ECO:0007669"/>
    <property type="project" value="UniProtKB-KW"/>
</dbReference>
<dbReference type="InterPro" id="IPR032523">
    <property type="entry name" value="CcmF_C"/>
</dbReference>
<accession>A0A271J5R5</accession>
<keyword evidence="7" id="KW-1185">Reference proteome</keyword>
<dbReference type="PANTHER" id="PTHR43653">
    <property type="entry name" value="CYTOCHROME C ASSEMBLY PROTEIN-RELATED"/>
    <property type="match status" value="1"/>
</dbReference>
<feature type="domain" description="Cytochrome c-type biogenesis protein CcmF C-terminal" evidence="5">
    <location>
        <begin position="363"/>
        <end position="668"/>
    </location>
</feature>
<organism evidence="6 7">
    <name type="scientific">Rubrivirga marina</name>
    <dbReference type="NCBI Taxonomy" id="1196024"/>
    <lineage>
        <taxon>Bacteria</taxon>
        <taxon>Pseudomonadati</taxon>
        <taxon>Rhodothermota</taxon>
        <taxon>Rhodothermia</taxon>
        <taxon>Rhodothermales</taxon>
        <taxon>Rubricoccaceae</taxon>
        <taxon>Rubrivirga</taxon>
    </lineage>
</organism>
<feature type="transmembrane region" description="Helical" evidence="3">
    <location>
        <begin position="385"/>
        <end position="408"/>
    </location>
</feature>
<feature type="transmembrane region" description="Helical" evidence="3">
    <location>
        <begin position="210"/>
        <end position="229"/>
    </location>
</feature>
<name>A0A271J5R5_9BACT</name>
<keyword evidence="3" id="KW-1133">Transmembrane helix</keyword>